<dbReference type="EMBL" id="JAHLFJ010000030">
    <property type="protein sequence ID" value="MBU3855514.1"/>
    <property type="molecule type" value="Genomic_DNA"/>
</dbReference>
<reference evidence="2" key="1">
    <citation type="journal article" date="2021" name="PeerJ">
        <title>Extensive microbial diversity within the chicken gut microbiome revealed by metagenomics and culture.</title>
        <authorList>
            <person name="Gilroy R."/>
            <person name="Ravi A."/>
            <person name="Getino M."/>
            <person name="Pursley I."/>
            <person name="Horton D.L."/>
            <person name="Alikhan N.F."/>
            <person name="Baker D."/>
            <person name="Gharbi K."/>
            <person name="Hall N."/>
            <person name="Watson M."/>
            <person name="Adriaenssens E.M."/>
            <person name="Foster-Nyarko E."/>
            <person name="Jarju S."/>
            <person name="Secka A."/>
            <person name="Antonio M."/>
            <person name="Oren A."/>
            <person name="Chaudhuri R.R."/>
            <person name="La Ragione R."/>
            <person name="Hildebrand F."/>
            <person name="Pallen M.J."/>
        </authorList>
    </citation>
    <scope>NUCLEOTIDE SEQUENCE</scope>
    <source>
        <strain evidence="2">8470</strain>
    </source>
</reference>
<dbReference type="InterPro" id="IPR025049">
    <property type="entry name" value="Mfa-like_1"/>
</dbReference>
<dbReference type="InterPro" id="IPR042278">
    <property type="entry name" value="Mfa-like_1_N"/>
</dbReference>
<reference evidence="2" key="2">
    <citation type="submission" date="2021-04" db="EMBL/GenBank/DDBJ databases">
        <authorList>
            <person name="Gilroy R."/>
        </authorList>
    </citation>
    <scope>NUCLEOTIDE SEQUENCE</scope>
    <source>
        <strain evidence="2">8470</strain>
    </source>
</reference>
<dbReference type="AlphaFoldDB" id="A0A948TLJ2"/>
<keyword evidence="1" id="KW-0732">Signal</keyword>
<dbReference type="Gene3D" id="2.60.40.2620">
    <property type="entry name" value="Fimbrillin-like"/>
    <property type="match status" value="1"/>
</dbReference>
<proteinExistence type="predicted"/>
<dbReference type="Gene3D" id="2.60.40.2630">
    <property type="match status" value="1"/>
</dbReference>
<gene>
    <name evidence="2" type="ORF">H9928_02970</name>
</gene>
<feature type="signal peptide" evidence="1">
    <location>
        <begin position="1"/>
        <end position="26"/>
    </location>
</feature>
<feature type="chain" id="PRO_5037773691" evidence="1">
    <location>
        <begin position="27"/>
        <end position="298"/>
    </location>
</feature>
<accession>A0A948TLJ2</accession>
<evidence type="ECO:0000313" key="3">
    <source>
        <dbReference type="Proteomes" id="UP000784286"/>
    </source>
</evidence>
<dbReference type="Pfam" id="PF13149">
    <property type="entry name" value="Mfa_like_1"/>
    <property type="match status" value="1"/>
</dbReference>
<comment type="caution">
    <text evidence="2">The sequence shown here is derived from an EMBL/GenBank/DDBJ whole genome shotgun (WGS) entry which is preliminary data.</text>
</comment>
<dbReference type="Proteomes" id="UP000784286">
    <property type="component" value="Unassembled WGS sequence"/>
</dbReference>
<evidence type="ECO:0000313" key="2">
    <source>
        <dbReference type="EMBL" id="MBU3855514.1"/>
    </source>
</evidence>
<protein>
    <submittedName>
        <fullName evidence="2">Fimbrillin family protein</fullName>
    </submittedName>
</protein>
<organism evidence="2 3">
    <name type="scientific">Candidatus Phocaeicola excrementipullorum</name>
    <dbReference type="NCBI Taxonomy" id="2838731"/>
    <lineage>
        <taxon>Bacteria</taxon>
        <taxon>Pseudomonadati</taxon>
        <taxon>Bacteroidota</taxon>
        <taxon>Bacteroidia</taxon>
        <taxon>Bacteroidales</taxon>
        <taxon>Bacteroidaceae</taxon>
        <taxon>Phocaeicola</taxon>
    </lineage>
</organism>
<evidence type="ECO:0000256" key="1">
    <source>
        <dbReference type="SAM" id="SignalP"/>
    </source>
</evidence>
<dbReference type="CDD" id="cd13120">
    <property type="entry name" value="BF2867_like_N"/>
    <property type="match status" value="1"/>
</dbReference>
<name>A0A948TLJ2_9BACT</name>
<dbReference type="PROSITE" id="PS51257">
    <property type="entry name" value="PROKAR_LIPOPROTEIN"/>
    <property type="match status" value="1"/>
</dbReference>
<sequence length="298" mass="31610">MSNKIFHSSIMAVAAGLILTMSVSCGKTPVDGGDEADGTGVIDIRTSIDALTKAPVLDEEGKGNFSRGDIFTVTVSGSGFVSAGRNYAAGITELMWKDLDLPEDVGDVYFSGCYPVQETAVDGIFTFTVSPTEETDLLLARAVNVKKDANTAVNLAFRHALHRLVIIYVSDDLSDEQLSQVSTSVRALSSCSVDQTKGIILDGTAAGLSEVGSRQGRRASFFIVPQEKDYITLDVSVGTMTRTIDIPDHAQDGSPVAMLEGGKSLTVQINVSSDEIKLDGVQIGGWEHQGTVDGEIEL</sequence>